<dbReference type="AlphaFoldDB" id="A0AAV2ILD8"/>
<dbReference type="EMBL" id="CAXITT010001142">
    <property type="protein sequence ID" value="CAL1548008.1"/>
    <property type="molecule type" value="Genomic_DNA"/>
</dbReference>
<reference evidence="1 2" key="1">
    <citation type="submission" date="2024-04" db="EMBL/GenBank/DDBJ databases">
        <authorList>
            <consortium name="Genoscope - CEA"/>
            <person name="William W."/>
        </authorList>
    </citation>
    <scope>NUCLEOTIDE SEQUENCE [LARGE SCALE GENOMIC DNA]</scope>
</reference>
<accession>A0AAV2ILD8</accession>
<keyword evidence="2" id="KW-1185">Reference proteome</keyword>
<comment type="caution">
    <text evidence="1">The sequence shown here is derived from an EMBL/GenBank/DDBJ whole genome shotgun (WGS) entry which is preliminary data.</text>
</comment>
<dbReference type="Proteomes" id="UP001497497">
    <property type="component" value="Unassembled WGS sequence"/>
</dbReference>
<proteinExistence type="predicted"/>
<organism evidence="1 2">
    <name type="scientific">Lymnaea stagnalis</name>
    <name type="common">Great pond snail</name>
    <name type="synonym">Helix stagnalis</name>
    <dbReference type="NCBI Taxonomy" id="6523"/>
    <lineage>
        <taxon>Eukaryota</taxon>
        <taxon>Metazoa</taxon>
        <taxon>Spiralia</taxon>
        <taxon>Lophotrochozoa</taxon>
        <taxon>Mollusca</taxon>
        <taxon>Gastropoda</taxon>
        <taxon>Heterobranchia</taxon>
        <taxon>Euthyneura</taxon>
        <taxon>Panpulmonata</taxon>
        <taxon>Hygrophila</taxon>
        <taxon>Lymnaeoidea</taxon>
        <taxon>Lymnaeidae</taxon>
        <taxon>Lymnaea</taxon>
    </lineage>
</organism>
<feature type="non-terminal residue" evidence="1">
    <location>
        <position position="142"/>
    </location>
</feature>
<feature type="non-terminal residue" evidence="1">
    <location>
        <position position="1"/>
    </location>
</feature>
<protein>
    <submittedName>
        <fullName evidence="1">Uncharacterized protein</fullName>
    </submittedName>
</protein>
<evidence type="ECO:0000313" key="1">
    <source>
        <dbReference type="EMBL" id="CAL1548008.1"/>
    </source>
</evidence>
<name>A0AAV2ILD8_LYMST</name>
<gene>
    <name evidence="1" type="ORF">GSLYS_00021325001</name>
</gene>
<sequence length="142" mass="16715">IRFKVQLPLDPGTWAKLSAYKRCHDLFKFSIRFQKKINRVVLSRTPSKKLRLQTALSLPSLQLKPSLQLSMTEVSLPASQDTKKSVVPAIPDEEEDLEIQEARFDAMYFDYDRRDEEEEEELKRLSYLDRTQLRYMKACQAM</sequence>
<evidence type="ECO:0000313" key="2">
    <source>
        <dbReference type="Proteomes" id="UP001497497"/>
    </source>
</evidence>